<reference evidence="2 3" key="1">
    <citation type="journal article" date="2024" name="Plant Biotechnol. J.">
        <title>Dendrobium thyrsiflorum genome and its molecular insights into genes involved in important horticultural traits.</title>
        <authorList>
            <person name="Chen B."/>
            <person name="Wang J.Y."/>
            <person name="Zheng P.J."/>
            <person name="Li K.L."/>
            <person name="Liang Y.M."/>
            <person name="Chen X.F."/>
            <person name="Zhang C."/>
            <person name="Zhao X."/>
            <person name="He X."/>
            <person name="Zhang G.Q."/>
            <person name="Liu Z.J."/>
            <person name="Xu Q."/>
        </authorList>
    </citation>
    <scope>NUCLEOTIDE SEQUENCE [LARGE SCALE GENOMIC DNA]</scope>
    <source>
        <strain evidence="2">GZMU011</strain>
    </source>
</reference>
<feature type="compositionally biased region" description="Polar residues" evidence="1">
    <location>
        <begin position="184"/>
        <end position="197"/>
    </location>
</feature>
<comment type="caution">
    <text evidence="2">The sequence shown here is derived from an EMBL/GenBank/DDBJ whole genome shotgun (WGS) entry which is preliminary data.</text>
</comment>
<accession>A0ABD0VLZ6</accession>
<feature type="compositionally biased region" description="Basic and acidic residues" evidence="1">
    <location>
        <begin position="59"/>
        <end position="71"/>
    </location>
</feature>
<evidence type="ECO:0000313" key="3">
    <source>
        <dbReference type="Proteomes" id="UP001552299"/>
    </source>
</evidence>
<proteinExistence type="predicted"/>
<organism evidence="2 3">
    <name type="scientific">Dendrobium thyrsiflorum</name>
    <name type="common">Pinecone-like raceme dendrobium</name>
    <name type="synonym">Orchid</name>
    <dbReference type="NCBI Taxonomy" id="117978"/>
    <lineage>
        <taxon>Eukaryota</taxon>
        <taxon>Viridiplantae</taxon>
        <taxon>Streptophyta</taxon>
        <taxon>Embryophyta</taxon>
        <taxon>Tracheophyta</taxon>
        <taxon>Spermatophyta</taxon>
        <taxon>Magnoliopsida</taxon>
        <taxon>Liliopsida</taxon>
        <taxon>Asparagales</taxon>
        <taxon>Orchidaceae</taxon>
        <taxon>Epidendroideae</taxon>
        <taxon>Malaxideae</taxon>
        <taxon>Dendrobiinae</taxon>
        <taxon>Dendrobium</taxon>
    </lineage>
</organism>
<sequence>MVYAHKPMYTKGGPLLAPALHQVPWTLNMATDSFPYCRARADSTPVSALFAVWPDPAEDSNHTERKRETNSHKPPTIATRRGEGRRPKAHSTGAKTAHGTAAQKAPASHETARKQGKGHGSSRERENRRAQETGPQKTAQNPKLPPPTAANQRIKQGNPRVTRTENREATQETTKEKTSDHSTKVSINTSKDMPKSTSLMPQKFICYELAKSMNHEECFF</sequence>
<evidence type="ECO:0000313" key="2">
    <source>
        <dbReference type="EMBL" id="KAL0923786.1"/>
    </source>
</evidence>
<dbReference type="AlphaFoldDB" id="A0ABD0VLZ6"/>
<feature type="region of interest" description="Disordered" evidence="1">
    <location>
        <begin position="55"/>
        <end position="197"/>
    </location>
</feature>
<feature type="compositionally biased region" description="Polar residues" evidence="1">
    <location>
        <begin position="149"/>
        <end position="161"/>
    </location>
</feature>
<gene>
    <name evidence="2" type="ORF">M5K25_007860</name>
</gene>
<evidence type="ECO:0000256" key="1">
    <source>
        <dbReference type="SAM" id="MobiDB-lite"/>
    </source>
</evidence>
<protein>
    <submittedName>
        <fullName evidence="2">Uncharacterized protein</fullName>
    </submittedName>
</protein>
<name>A0ABD0VLZ6_DENTH</name>
<feature type="compositionally biased region" description="Basic and acidic residues" evidence="1">
    <location>
        <begin position="162"/>
        <end position="183"/>
    </location>
</feature>
<dbReference type="EMBL" id="JANQDX010000006">
    <property type="protein sequence ID" value="KAL0923786.1"/>
    <property type="molecule type" value="Genomic_DNA"/>
</dbReference>
<keyword evidence="3" id="KW-1185">Reference proteome</keyword>
<dbReference type="Proteomes" id="UP001552299">
    <property type="component" value="Unassembled WGS sequence"/>
</dbReference>
<feature type="compositionally biased region" description="Basic and acidic residues" evidence="1">
    <location>
        <begin position="121"/>
        <end position="131"/>
    </location>
</feature>